<accession>B3QSE9</accession>
<dbReference type="Pfam" id="PF05598">
    <property type="entry name" value="DUF772"/>
    <property type="match status" value="1"/>
</dbReference>
<feature type="domain" description="Transposase InsH N-terminal" evidence="2">
    <location>
        <begin position="15"/>
        <end position="101"/>
    </location>
</feature>
<dbReference type="AlphaFoldDB" id="B3QSE9"/>
<feature type="region of interest" description="Disordered" evidence="1">
    <location>
        <begin position="141"/>
        <end position="162"/>
    </location>
</feature>
<dbReference type="Proteomes" id="UP000001208">
    <property type="component" value="Chromosome"/>
</dbReference>
<keyword evidence="4" id="KW-1185">Reference proteome</keyword>
<dbReference type="OrthoDB" id="982747at2"/>
<dbReference type="EMBL" id="CP001100">
    <property type="protein sequence ID" value="ACF12540.1"/>
    <property type="molecule type" value="Genomic_DNA"/>
</dbReference>
<evidence type="ECO:0000313" key="4">
    <source>
        <dbReference type="Proteomes" id="UP000001208"/>
    </source>
</evidence>
<feature type="compositionally biased region" description="Basic and acidic residues" evidence="1">
    <location>
        <begin position="150"/>
        <end position="161"/>
    </location>
</feature>
<name>B3QSE9_CHLT3</name>
<gene>
    <name evidence="3" type="ordered locus">Ctha_0069</name>
</gene>
<reference evidence="3 4" key="1">
    <citation type="submission" date="2008-06" db="EMBL/GenBank/DDBJ databases">
        <title>Complete sequence of Chloroherpeton thalassium ATCC 35110.</title>
        <authorList>
            <consortium name="US DOE Joint Genome Institute"/>
            <person name="Lucas S."/>
            <person name="Copeland A."/>
            <person name="Lapidus A."/>
            <person name="Glavina del Rio T."/>
            <person name="Dalin E."/>
            <person name="Tice H."/>
            <person name="Bruce D."/>
            <person name="Goodwin L."/>
            <person name="Pitluck S."/>
            <person name="Schmutz J."/>
            <person name="Larimer F."/>
            <person name="Land M."/>
            <person name="Hauser L."/>
            <person name="Kyrpides N."/>
            <person name="Mikhailova N."/>
            <person name="Liu Z."/>
            <person name="Li T."/>
            <person name="Zhao F."/>
            <person name="Overmann J."/>
            <person name="Bryant D.A."/>
            <person name="Richardson P."/>
        </authorList>
    </citation>
    <scope>NUCLEOTIDE SEQUENCE [LARGE SCALE GENOMIC DNA]</scope>
    <source>
        <strain evidence="4">ATCC 35110 / GB-78</strain>
    </source>
</reference>
<evidence type="ECO:0000256" key="1">
    <source>
        <dbReference type="SAM" id="MobiDB-lite"/>
    </source>
</evidence>
<dbReference type="STRING" id="517418.Ctha_0069"/>
<organism evidence="3 4">
    <name type="scientific">Chloroherpeton thalassium (strain ATCC 35110 / GB-78)</name>
    <dbReference type="NCBI Taxonomy" id="517418"/>
    <lineage>
        <taxon>Bacteria</taxon>
        <taxon>Pseudomonadati</taxon>
        <taxon>Chlorobiota</taxon>
        <taxon>Chlorobiia</taxon>
        <taxon>Chlorobiales</taxon>
        <taxon>Chloroherpetonaceae</taxon>
        <taxon>Chloroherpeton</taxon>
    </lineage>
</organism>
<protein>
    <recommendedName>
        <fullName evidence="2">Transposase InsH N-terminal domain-containing protein</fullName>
    </recommendedName>
</protein>
<feature type="region of interest" description="Disordered" evidence="1">
    <location>
        <begin position="224"/>
        <end position="248"/>
    </location>
</feature>
<dbReference type="KEGG" id="cts:Ctha_0069"/>
<dbReference type="HOGENOM" id="CLU_561062_0_0_10"/>
<dbReference type="InterPro" id="IPR008490">
    <property type="entry name" value="Transposase_InsH_N"/>
</dbReference>
<proteinExistence type="predicted"/>
<evidence type="ECO:0000313" key="3">
    <source>
        <dbReference type="EMBL" id="ACF12540.1"/>
    </source>
</evidence>
<sequence>MTPFNSHPPNRLTKTLDAISNAVDWDKVLKFLDEHSVEDSIVKLPPEKLLRNMKFVFLQHIYDLADYDLIELINDRISFKIFFGLEPDDDFEDDEASAAFRELLLEKRLYTPLINFIWASLEISGFSIEKGVIMDARIRDTETPAPKPPDTPHEPAKHPSPELHISYDTVQKMIRGEIAQPFETYALQMQLHQAQKDVRSGALSLDEATENLYKLCALVLTKKKPAEKSPTPPASPAPKTTTPHALPQKVNHDLLRKLILGEVHYHFKHYALQMQLHQSQKEVRNGVISLDEATDNLYELCKRLLTKQLPAHKPQVEHALPPAKEPPATFKINREILEKMIRGELNQNFKHYALQMQLHQAKKEVGSGSCSIDEAVEKLYDLCKHVLVHKPYDELTHETHDTHETHPLPQHRKLPDINRVEWKKLVTGELEHQFRNYVLQVQLHQTKKEVRSGKLSVERAVQNLYNLCLRVPLAVQTDFKQIFKEW</sequence>
<dbReference type="eggNOG" id="COG3039">
    <property type="taxonomic scope" value="Bacteria"/>
</dbReference>
<dbReference type="RefSeq" id="WP_012498624.1">
    <property type="nucleotide sequence ID" value="NC_011026.1"/>
</dbReference>
<evidence type="ECO:0000259" key="2">
    <source>
        <dbReference type="Pfam" id="PF05598"/>
    </source>
</evidence>